<dbReference type="Proteomes" id="UP000612712">
    <property type="component" value="Unassembled WGS sequence"/>
</dbReference>
<dbReference type="RefSeq" id="WP_010266847.1">
    <property type="nucleotide sequence ID" value="NZ_AENJ01000098.1"/>
</dbReference>
<evidence type="ECO:0008006" key="6">
    <source>
        <dbReference type="Google" id="ProtNLM"/>
    </source>
</evidence>
<feature type="domain" description="Rv2175c C-terminal" evidence="2">
    <location>
        <begin position="96"/>
        <end position="148"/>
    </location>
</feature>
<proteinExistence type="predicted"/>
<dbReference type="Pfam" id="PF21531">
    <property type="entry name" value="Rv2175c_wHTH"/>
    <property type="match status" value="1"/>
</dbReference>
<dbReference type="GeneID" id="60808599"/>
<dbReference type="GO" id="GO:0003677">
    <property type="term" value="F:DNA binding"/>
    <property type="evidence" value="ECO:0007669"/>
    <property type="project" value="InterPro"/>
</dbReference>
<feature type="region of interest" description="Disordered" evidence="1">
    <location>
        <begin position="1"/>
        <end position="37"/>
    </location>
</feature>
<protein>
    <recommendedName>
        <fullName evidence="6">Rv2175c C-terminal domain-containing protein</fullName>
    </recommendedName>
</protein>
<reference evidence="4" key="1">
    <citation type="submission" date="2020-08" db="EMBL/GenBank/DDBJ databases">
        <title>Sequencing the genomes of 1000 actinobacteria strains.</title>
        <authorList>
            <person name="Klenk H.-P."/>
        </authorList>
    </citation>
    <scope>NUCLEOTIDE SEQUENCE</scope>
    <source>
        <strain evidence="4">DSM 20582</strain>
    </source>
</reference>
<evidence type="ECO:0000259" key="2">
    <source>
        <dbReference type="Pfam" id="PF18367"/>
    </source>
</evidence>
<dbReference type="EMBL" id="JACHWT010000001">
    <property type="protein sequence ID" value="MBB3115035.1"/>
    <property type="molecule type" value="Genomic_DNA"/>
</dbReference>
<evidence type="ECO:0000256" key="1">
    <source>
        <dbReference type="SAM" id="MobiDB-lite"/>
    </source>
</evidence>
<dbReference type="InterPro" id="IPR048576">
    <property type="entry name" value="Rv2175c_wHTH"/>
</dbReference>
<accession>A0A8I0CN42</accession>
<organism evidence="4 5">
    <name type="scientific">Corynebacterium bovis DSM 20582 = CIP 54.80</name>
    <dbReference type="NCBI Taxonomy" id="927655"/>
    <lineage>
        <taxon>Bacteria</taxon>
        <taxon>Bacillati</taxon>
        <taxon>Actinomycetota</taxon>
        <taxon>Actinomycetes</taxon>
        <taxon>Mycobacteriales</taxon>
        <taxon>Corynebacteriaceae</taxon>
        <taxon>Corynebacterium</taxon>
    </lineage>
</organism>
<dbReference type="InterPro" id="IPR041098">
    <property type="entry name" value="Rv2175c_C"/>
</dbReference>
<evidence type="ECO:0000313" key="4">
    <source>
        <dbReference type="EMBL" id="MBB3115035.1"/>
    </source>
</evidence>
<comment type="caution">
    <text evidence="4">The sequence shown here is derived from an EMBL/GenBank/DDBJ whole genome shotgun (WGS) entry which is preliminary data.</text>
</comment>
<name>A0A8I0CN42_9CORY</name>
<dbReference type="Pfam" id="PF18367">
    <property type="entry name" value="Rv2175c_C"/>
    <property type="match status" value="1"/>
</dbReference>
<gene>
    <name evidence="4" type="ORF">FHU32_000223</name>
</gene>
<evidence type="ECO:0000259" key="3">
    <source>
        <dbReference type="Pfam" id="PF21531"/>
    </source>
</evidence>
<sequence>MTDTSEKQQTPHGTDPETTATGPATGTGGVLPAGEPVLSVPETAERLGVVVTRVMDMVNSHRLIAVEVDGTRRIPARFLTGDPGSEATGAEVNRFVPGLIALLSDGGYTDAEIIDYLFTEDPSLPGRPVDALHGHLAREVMRRAQAMAIS</sequence>
<feature type="domain" description="DNA-binding protein Rv2175c wHTH" evidence="3">
    <location>
        <begin position="30"/>
        <end position="79"/>
    </location>
</feature>
<evidence type="ECO:0000313" key="5">
    <source>
        <dbReference type="Proteomes" id="UP000612712"/>
    </source>
</evidence>
<dbReference type="AlphaFoldDB" id="A0A8I0CN42"/>